<evidence type="ECO:0000313" key="3">
    <source>
        <dbReference type="Proteomes" id="UP000814176"/>
    </source>
</evidence>
<evidence type="ECO:0000313" key="2">
    <source>
        <dbReference type="EMBL" id="KAH9832102.1"/>
    </source>
</evidence>
<protein>
    <submittedName>
        <fullName evidence="2">Uncharacterized protein</fullName>
    </submittedName>
</protein>
<sequence>MDVTREWLRIAHCDLSARQDSFILNTLPCSHFTKLPRRTQIDIAVTAGLVDLIFNPLPRGSSSQPPYLSPRPTAPASPARYPETLYLELREGRGGLRGFVHAPAALSVVRPAGPRAPRPRRSAQAQEGDLGGRAHAPRALLPPAHGYGRAGEAETKRWKMEMEDVVLQPAASPSVAKSSAPDAQLTKLATSWAESNLRAGSSLSTLMRGGAASICASVRGDCAEVEVDNFDKVFAFLRPAIQGGAEICTCLSEDELQQALDFCMHLVDPTTPEQHESVRRTLAGLSSSPFSAAADRPEALLDVCADWRSIEAGEATLLPTCSSTGTPAWMRATASWACPRARHTDRILSELRTPGAPPPVALRRRIVCADIPGGDLVRVWTSLRVPPSTCTAPTWTPHYCATPHSCPKGRRAVLASGAHAIIWNTPSATRINKLWLLGECIDDLRFVVTLYVFRVSA</sequence>
<feature type="compositionally biased region" description="Low complexity" evidence="1">
    <location>
        <begin position="133"/>
        <end position="146"/>
    </location>
</feature>
<reference evidence="2 3" key="1">
    <citation type="journal article" date="2021" name="Environ. Microbiol.">
        <title>Gene family expansions and transcriptome signatures uncover fungal adaptations to wood decay.</title>
        <authorList>
            <person name="Hage H."/>
            <person name="Miyauchi S."/>
            <person name="Viragh M."/>
            <person name="Drula E."/>
            <person name="Min B."/>
            <person name="Chaduli D."/>
            <person name="Navarro D."/>
            <person name="Favel A."/>
            <person name="Norest M."/>
            <person name="Lesage-Meessen L."/>
            <person name="Balint B."/>
            <person name="Merenyi Z."/>
            <person name="de Eugenio L."/>
            <person name="Morin E."/>
            <person name="Martinez A.T."/>
            <person name="Baldrian P."/>
            <person name="Stursova M."/>
            <person name="Martinez M.J."/>
            <person name="Novotny C."/>
            <person name="Magnuson J.K."/>
            <person name="Spatafora J.W."/>
            <person name="Maurice S."/>
            <person name="Pangilinan J."/>
            <person name="Andreopoulos W."/>
            <person name="LaButti K."/>
            <person name="Hundley H."/>
            <person name="Na H."/>
            <person name="Kuo A."/>
            <person name="Barry K."/>
            <person name="Lipzen A."/>
            <person name="Henrissat B."/>
            <person name="Riley R."/>
            <person name="Ahrendt S."/>
            <person name="Nagy L.G."/>
            <person name="Grigoriev I.V."/>
            <person name="Martin F."/>
            <person name="Rosso M.N."/>
        </authorList>
    </citation>
    <scope>NUCLEOTIDE SEQUENCE [LARGE SCALE GENOMIC DNA]</scope>
    <source>
        <strain evidence="2 3">CIRM-BRFM 1785</strain>
    </source>
</reference>
<proteinExistence type="predicted"/>
<dbReference type="RefSeq" id="XP_047775148.1">
    <property type="nucleotide sequence ID" value="XM_047927899.1"/>
</dbReference>
<comment type="caution">
    <text evidence="2">The sequence shown here is derived from an EMBL/GenBank/DDBJ whole genome shotgun (WGS) entry which is preliminary data.</text>
</comment>
<evidence type="ECO:0000256" key="1">
    <source>
        <dbReference type="SAM" id="MobiDB-lite"/>
    </source>
</evidence>
<dbReference type="GeneID" id="72008631"/>
<keyword evidence="3" id="KW-1185">Reference proteome</keyword>
<organism evidence="2 3">
    <name type="scientific">Rhodofomes roseus</name>
    <dbReference type="NCBI Taxonomy" id="34475"/>
    <lineage>
        <taxon>Eukaryota</taxon>
        <taxon>Fungi</taxon>
        <taxon>Dikarya</taxon>
        <taxon>Basidiomycota</taxon>
        <taxon>Agaricomycotina</taxon>
        <taxon>Agaricomycetes</taxon>
        <taxon>Polyporales</taxon>
        <taxon>Rhodofomes</taxon>
    </lineage>
</organism>
<feature type="region of interest" description="Disordered" evidence="1">
    <location>
        <begin position="110"/>
        <end position="154"/>
    </location>
</feature>
<dbReference type="EMBL" id="JADCUA010000023">
    <property type="protein sequence ID" value="KAH9832102.1"/>
    <property type="molecule type" value="Genomic_DNA"/>
</dbReference>
<dbReference type="Proteomes" id="UP000814176">
    <property type="component" value="Unassembled WGS sequence"/>
</dbReference>
<accession>A0ABQ8K5A5</accession>
<gene>
    <name evidence="2" type="ORF">C8Q71DRAFT_861384</name>
</gene>
<name>A0ABQ8K5A5_9APHY</name>